<evidence type="ECO:0000313" key="2">
    <source>
        <dbReference type="Proteomes" id="UP000308365"/>
    </source>
</evidence>
<comment type="caution">
    <text evidence="1">The sequence shown here is derived from an EMBL/GenBank/DDBJ whole genome shotgun (WGS) entry which is preliminary data.</text>
</comment>
<name>A0A4U1G010_MONMO</name>
<proteinExistence type="predicted"/>
<dbReference type="EMBL" id="RWIC01000001">
    <property type="protein sequence ID" value="TKC53916.1"/>
    <property type="molecule type" value="Genomic_DNA"/>
</dbReference>
<dbReference type="Proteomes" id="UP000308365">
    <property type="component" value="Unassembled WGS sequence"/>
</dbReference>
<reference evidence="2" key="1">
    <citation type="journal article" date="2019" name="IScience">
        <title>Narwhal Genome Reveals Long-Term Low Genetic Diversity despite Current Large Abundance Size.</title>
        <authorList>
            <person name="Westbury M.V."/>
            <person name="Petersen B."/>
            <person name="Garde E."/>
            <person name="Heide-Jorgensen M.P."/>
            <person name="Lorenzen E.D."/>
        </authorList>
    </citation>
    <scope>NUCLEOTIDE SEQUENCE [LARGE SCALE GENOMIC DNA]</scope>
</reference>
<sequence length="13" mass="1697">MRRLGTRDWRPRP</sequence>
<protein>
    <submittedName>
        <fullName evidence="1">Uncharacterized protein</fullName>
    </submittedName>
</protein>
<evidence type="ECO:0000313" key="1">
    <source>
        <dbReference type="EMBL" id="TKC53916.1"/>
    </source>
</evidence>
<gene>
    <name evidence="1" type="ORF">EI555_010040</name>
</gene>
<accession>A0A4U1G010</accession>
<organism evidence="1 2">
    <name type="scientific">Monodon monoceros</name>
    <name type="common">Narwhal</name>
    <name type="synonym">Ceratodon monodon</name>
    <dbReference type="NCBI Taxonomy" id="40151"/>
    <lineage>
        <taxon>Eukaryota</taxon>
        <taxon>Metazoa</taxon>
        <taxon>Chordata</taxon>
        <taxon>Craniata</taxon>
        <taxon>Vertebrata</taxon>
        <taxon>Euteleostomi</taxon>
        <taxon>Mammalia</taxon>
        <taxon>Eutheria</taxon>
        <taxon>Laurasiatheria</taxon>
        <taxon>Artiodactyla</taxon>
        <taxon>Whippomorpha</taxon>
        <taxon>Cetacea</taxon>
        <taxon>Odontoceti</taxon>
        <taxon>Monodontidae</taxon>
        <taxon>Monodon</taxon>
    </lineage>
</organism>